<evidence type="ECO:0000313" key="4">
    <source>
        <dbReference type="EMBL" id="KAF9742245.1"/>
    </source>
</evidence>
<comment type="caution">
    <text evidence="4">The sequence shown here is derived from an EMBL/GenBank/DDBJ whole genome shotgun (WGS) entry which is preliminary data.</text>
</comment>
<evidence type="ECO:0000256" key="1">
    <source>
        <dbReference type="ARBA" id="ARBA00004123"/>
    </source>
</evidence>
<feature type="region of interest" description="Disordered" evidence="3">
    <location>
        <begin position="1"/>
        <end position="25"/>
    </location>
</feature>
<dbReference type="AlphaFoldDB" id="A0A8H7K0Z5"/>
<dbReference type="Proteomes" id="UP000616885">
    <property type="component" value="Unassembled WGS sequence"/>
</dbReference>
<gene>
    <name evidence="4" type="ORF">IM811_009545</name>
</gene>
<dbReference type="Pfam" id="PF11951">
    <property type="entry name" value="Fungal_trans_2"/>
    <property type="match status" value="1"/>
</dbReference>
<comment type="subcellular location">
    <subcellularLocation>
        <location evidence="1">Nucleus</location>
    </subcellularLocation>
</comment>
<name>A0A8H7K0Z5_BIOOC</name>
<evidence type="ECO:0008006" key="6">
    <source>
        <dbReference type="Google" id="ProtNLM"/>
    </source>
</evidence>
<reference evidence="4" key="1">
    <citation type="submission" date="2020-10" db="EMBL/GenBank/DDBJ databases">
        <title>High-Quality Genome Resource of Clonostachys rosea strain S41 by Oxford Nanopore Long-Read Sequencing.</title>
        <authorList>
            <person name="Wang H."/>
        </authorList>
    </citation>
    <scope>NUCLEOTIDE SEQUENCE</scope>
    <source>
        <strain evidence="4">S41</strain>
    </source>
</reference>
<evidence type="ECO:0000256" key="3">
    <source>
        <dbReference type="SAM" id="MobiDB-lite"/>
    </source>
</evidence>
<dbReference type="PANTHER" id="PTHR37534:SF46">
    <property type="entry name" value="ZN(II)2CYS6 TRANSCRIPTION FACTOR (EUROFUNG)"/>
    <property type="match status" value="1"/>
</dbReference>
<evidence type="ECO:0000313" key="5">
    <source>
        <dbReference type="Proteomes" id="UP000616885"/>
    </source>
</evidence>
<organism evidence="4 5">
    <name type="scientific">Bionectria ochroleuca</name>
    <name type="common">Gliocladium roseum</name>
    <dbReference type="NCBI Taxonomy" id="29856"/>
    <lineage>
        <taxon>Eukaryota</taxon>
        <taxon>Fungi</taxon>
        <taxon>Dikarya</taxon>
        <taxon>Ascomycota</taxon>
        <taxon>Pezizomycotina</taxon>
        <taxon>Sordariomycetes</taxon>
        <taxon>Hypocreomycetidae</taxon>
        <taxon>Hypocreales</taxon>
        <taxon>Bionectriaceae</taxon>
        <taxon>Clonostachys</taxon>
    </lineage>
</organism>
<dbReference type="GO" id="GO:0005634">
    <property type="term" value="C:nucleus"/>
    <property type="evidence" value="ECO:0007669"/>
    <property type="project" value="UniProtKB-SubCell"/>
</dbReference>
<dbReference type="PANTHER" id="PTHR37534">
    <property type="entry name" value="TRANSCRIPTIONAL ACTIVATOR PROTEIN UGA3"/>
    <property type="match status" value="1"/>
</dbReference>
<dbReference type="InterPro" id="IPR021858">
    <property type="entry name" value="Fun_TF"/>
</dbReference>
<dbReference type="EMBL" id="JADCTT010000022">
    <property type="protein sequence ID" value="KAF9742245.1"/>
    <property type="molecule type" value="Genomic_DNA"/>
</dbReference>
<evidence type="ECO:0000256" key="2">
    <source>
        <dbReference type="ARBA" id="ARBA00023242"/>
    </source>
</evidence>
<keyword evidence="2" id="KW-0539">Nucleus</keyword>
<protein>
    <recommendedName>
        <fullName evidence="6">Transcription factor domain-containing protein</fullName>
    </recommendedName>
</protein>
<proteinExistence type="predicted"/>
<sequence length="401" mass="45541">MTGNDSLIQKHSPENSPPVTNKPINRLPRSTVLATGFIEMSQKALHGTAYVDDLSNIFYLGDGSGDNPMFRYVLPLINSVPPIRFAIAASASCHMAARNSDEELERKSLYLRVHATHFLRERLNDSSIATDQATLASILMLAQVDMCSGDCIEFETHLQAAVAILRGRHVEQSVNRYYFEQRLVWLDIISSTSSSRAPNFTTTEISTALHRHSSADGREWSYDVFPCPIDLFEMLVDVTMLYKSHPNRDHPKESERKRVNDLMGRLRKWKSGQMLSGSRKHMVEAWRFGIMAYLAQLFPTCYNIVQMSNLTSQVLHHAKLIPSASSWGYSLLWPIFQVGVALETRQLQEKDWIRSRLKLAYEAVGCRHFRNAADTLELAWEKRIQGGFVANGTYERTIMLA</sequence>
<accession>A0A8H7K0Z5</accession>